<organism evidence="2 3">
    <name type="scientific">Labilithrix luteola</name>
    <dbReference type="NCBI Taxonomy" id="1391654"/>
    <lineage>
        <taxon>Bacteria</taxon>
        <taxon>Pseudomonadati</taxon>
        <taxon>Myxococcota</taxon>
        <taxon>Polyangia</taxon>
        <taxon>Polyangiales</taxon>
        <taxon>Labilitrichaceae</taxon>
        <taxon>Labilithrix</taxon>
    </lineage>
</organism>
<accession>A0A0K1PSF1</accession>
<dbReference type="AlphaFoldDB" id="A0A0K1PSF1"/>
<dbReference type="RefSeq" id="WP_146647597.1">
    <property type="nucleotide sequence ID" value="NZ_CP012333.1"/>
</dbReference>
<dbReference type="Pfam" id="PF11249">
    <property type="entry name" value="DUF3047"/>
    <property type="match status" value="1"/>
</dbReference>
<proteinExistence type="predicted"/>
<protein>
    <recommendedName>
        <fullName evidence="4">DUF3047 domain-containing protein</fullName>
    </recommendedName>
</protein>
<keyword evidence="1" id="KW-0732">Signal</keyword>
<keyword evidence="3" id="KW-1185">Reference proteome</keyword>
<dbReference type="OrthoDB" id="9775969at2"/>
<evidence type="ECO:0000313" key="3">
    <source>
        <dbReference type="Proteomes" id="UP000064967"/>
    </source>
</evidence>
<gene>
    <name evidence="2" type="ORF">AKJ09_02950</name>
</gene>
<sequence>MKYLLPLLTLALVTATAFPASSDSNQIPIGAKDWRVVEQKSGPTNYYKVVDDPTGAFVRGEYQPGMKTTVLGFKVEGDDKSRVRAARWRWRAMTLPQNGDSCGSGTRDSAATVYATWKRGLKWYTLKYVWATNGSKGTVCDSKRNPFVAQDTIILEAGGPTGEWRMESVDLNADFRKHFENGNPNADVPEFQGLGIMTDGDDTKTPSSADYAGFFLVR</sequence>
<dbReference type="Proteomes" id="UP000064967">
    <property type="component" value="Chromosome"/>
</dbReference>
<evidence type="ECO:0000256" key="1">
    <source>
        <dbReference type="SAM" id="SignalP"/>
    </source>
</evidence>
<dbReference type="InterPro" id="IPR021409">
    <property type="entry name" value="DUF3047"/>
</dbReference>
<feature type="signal peptide" evidence="1">
    <location>
        <begin position="1"/>
        <end position="22"/>
    </location>
</feature>
<name>A0A0K1PSF1_9BACT</name>
<reference evidence="2 3" key="1">
    <citation type="submission" date="2015-08" db="EMBL/GenBank/DDBJ databases">
        <authorList>
            <person name="Babu N.S."/>
            <person name="Beckwith C.J."/>
            <person name="Beseler K.G."/>
            <person name="Brison A."/>
            <person name="Carone J.V."/>
            <person name="Caskin T.P."/>
            <person name="Diamond M."/>
            <person name="Durham M.E."/>
            <person name="Foxe J.M."/>
            <person name="Go M."/>
            <person name="Henderson B.A."/>
            <person name="Jones I.B."/>
            <person name="McGettigan J.A."/>
            <person name="Micheletti S.J."/>
            <person name="Nasrallah M.E."/>
            <person name="Ortiz D."/>
            <person name="Piller C.R."/>
            <person name="Privatt S.R."/>
            <person name="Schneider S.L."/>
            <person name="Sharp S."/>
            <person name="Smith T.C."/>
            <person name="Stanton J.D."/>
            <person name="Ullery H.E."/>
            <person name="Wilson R.J."/>
            <person name="Serrano M.G."/>
            <person name="Buck G."/>
            <person name="Lee V."/>
            <person name="Wang Y."/>
            <person name="Carvalho R."/>
            <person name="Voegtly L."/>
            <person name="Shi R."/>
            <person name="Duckworth R."/>
            <person name="Johnson A."/>
            <person name="Loviza R."/>
            <person name="Walstead R."/>
            <person name="Shah Z."/>
            <person name="Kiflezghi M."/>
            <person name="Wade K."/>
            <person name="Ball S.L."/>
            <person name="Bradley K.W."/>
            <person name="Asai D.J."/>
            <person name="Bowman C.A."/>
            <person name="Russell D.A."/>
            <person name="Pope W.H."/>
            <person name="Jacobs-Sera D."/>
            <person name="Hendrix R.W."/>
            <person name="Hatfull G.F."/>
        </authorList>
    </citation>
    <scope>NUCLEOTIDE SEQUENCE [LARGE SCALE GENOMIC DNA]</scope>
    <source>
        <strain evidence="2 3">DSM 27648</strain>
    </source>
</reference>
<dbReference type="STRING" id="1391654.AKJ09_02950"/>
<feature type="chain" id="PRO_5005466260" description="DUF3047 domain-containing protein" evidence="1">
    <location>
        <begin position="23"/>
        <end position="218"/>
    </location>
</feature>
<evidence type="ECO:0008006" key="4">
    <source>
        <dbReference type="Google" id="ProtNLM"/>
    </source>
</evidence>
<evidence type="ECO:0000313" key="2">
    <source>
        <dbReference type="EMBL" id="AKU96286.1"/>
    </source>
</evidence>
<dbReference type="KEGG" id="llu:AKJ09_02950"/>
<dbReference type="EMBL" id="CP012333">
    <property type="protein sequence ID" value="AKU96286.1"/>
    <property type="molecule type" value="Genomic_DNA"/>
</dbReference>